<dbReference type="SUPFAM" id="SSF47473">
    <property type="entry name" value="EF-hand"/>
    <property type="match status" value="1"/>
</dbReference>
<organism evidence="6 7">
    <name type="scientific">Miscanthus lutarioriparius</name>
    <dbReference type="NCBI Taxonomy" id="422564"/>
    <lineage>
        <taxon>Eukaryota</taxon>
        <taxon>Viridiplantae</taxon>
        <taxon>Streptophyta</taxon>
        <taxon>Embryophyta</taxon>
        <taxon>Tracheophyta</taxon>
        <taxon>Spermatophyta</taxon>
        <taxon>Magnoliopsida</taxon>
        <taxon>Liliopsida</taxon>
        <taxon>Poales</taxon>
        <taxon>Poaceae</taxon>
        <taxon>PACMAD clade</taxon>
        <taxon>Panicoideae</taxon>
        <taxon>Andropogonodae</taxon>
        <taxon>Andropogoneae</taxon>
        <taxon>Saccharinae</taxon>
        <taxon>Miscanthus</taxon>
    </lineage>
</organism>
<keyword evidence="4" id="KW-0732">Signal</keyword>
<accession>A0A811QBH8</accession>
<dbReference type="InterPro" id="IPR011992">
    <property type="entry name" value="EF-hand-dom_pair"/>
</dbReference>
<evidence type="ECO:0000313" key="6">
    <source>
        <dbReference type="EMBL" id="CAD6256458.1"/>
    </source>
</evidence>
<keyword evidence="3" id="KW-0106">Calcium</keyword>
<dbReference type="Pfam" id="PF13499">
    <property type="entry name" value="EF-hand_7"/>
    <property type="match status" value="1"/>
</dbReference>
<dbReference type="InterPro" id="IPR002048">
    <property type="entry name" value="EF_hand_dom"/>
</dbReference>
<reference evidence="6" key="1">
    <citation type="submission" date="2020-10" db="EMBL/GenBank/DDBJ databases">
        <authorList>
            <person name="Han B."/>
            <person name="Lu T."/>
            <person name="Zhao Q."/>
            <person name="Huang X."/>
            <person name="Zhao Y."/>
        </authorList>
    </citation>
    <scope>NUCLEOTIDE SEQUENCE</scope>
</reference>
<dbReference type="CDD" id="cd00051">
    <property type="entry name" value="EFh"/>
    <property type="match status" value="1"/>
</dbReference>
<keyword evidence="7" id="KW-1185">Reference proteome</keyword>
<dbReference type="Gene3D" id="1.10.238.10">
    <property type="entry name" value="EF-hand"/>
    <property type="match status" value="1"/>
</dbReference>
<evidence type="ECO:0000256" key="1">
    <source>
        <dbReference type="ARBA" id="ARBA00022723"/>
    </source>
</evidence>
<dbReference type="AlphaFoldDB" id="A0A811QBH8"/>
<evidence type="ECO:0000259" key="5">
    <source>
        <dbReference type="PROSITE" id="PS50222"/>
    </source>
</evidence>
<dbReference type="FunFam" id="1.10.238.10:FF:000003">
    <property type="entry name" value="Calmodulin A"/>
    <property type="match status" value="1"/>
</dbReference>
<gene>
    <name evidence="6" type="ORF">NCGR_LOCUS39965</name>
</gene>
<keyword evidence="2" id="KW-0677">Repeat</keyword>
<name>A0A811QBH8_9POAL</name>
<dbReference type="PANTHER" id="PTHR10891">
    <property type="entry name" value="EF-HAND CALCIUM-BINDING DOMAIN CONTAINING PROTEIN"/>
    <property type="match status" value="1"/>
</dbReference>
<proteinExistence type="predicted"/>
<keyword evidence="1" id="KW-0479">Metal-binding</keyword>
<dbReference type="InterPro" id="IPR018247">
    <property type="entry name" value="EF_Hand_1_Ca_BS"/>
</dbReference>
<dbReference type="EMBL" id="CAJGYO010000010">
    <property type="protein sequence ID" value="CAD6256458.1"/>
    <property type="molecule type" value="Genomic_DNA"/>
</dbReference>
<protein>
    <recommendedName>
        <fullName evidence="5">EF-hand domain-containing protein</fullName>
    </recommendedName>
</protein>
<dbReference type="PROSITE" id="PS50222">
    <property type="entry name" value="EF_HAND_2"/>
    <property type="match status" value="2"/>
</dbReference>
<feature type="signal peptide" evidence="4">
    <location>
        <begin position="1"/>
        <end position="43"/>
    </location>
</feature>
<comment type="caution">
    <text evidence="6">The sequence shown here is derived from an EMBL/GenBank/DDBJ whole genome shotgun (WGS) entry which is preliminary data.</text>
</comment>
<evidence type="ECO:0000256" key="2">
    <source>
        <dbReference type="ARBA" id="ARBA00022737"/>
    </source>
</evidence>
<evidence type="ECO:0000313" key="7">
    <source>
        <dbReference type="Proteomes" id="UP000604825"/>
    </source>
</evidence>
<feature type="chain" id="PRO_5032702073" description="EF-hand domain-containing protein" evidence="4">
    <location>
        <begin position="44"/>
        <end position="198"/>
    </location>
</feature>
<dbReference type="GO" id="GO:0005509">
    <property type="term" value="F:calcium ion binding"/>
    <property type="evidence" value="ECO:0007669"/>
    <property type="project" value="InterPro"/>
</dbReference>
<dbReference type="SMART" id="SM00054">
    <property type="entry name" value="EFh"/>
    <property type="match status" value="2"/>
</dbReference>
<sequence>MENSSCAAACHFLVLQEACGINLFLKFLAWSVSVLQILLPCSCKSCNCNCNCNCNHSSAEKVTQTPVITTDKEEIERRNKDQDDEKALTQEDIKTVMRNIGFNLDQENNMAIGNDSIARIFDDDEPSLQEVQQAFLVFDHNNNGYFDALDLQRVLKSLGLGEGVGVDECEQMIAKYDTNKDGRIDVAEFTKVLESGIC</sequence>
<feature type="domain" description="EF-hand" evidence="5">
    <location>
        <begin position="126"/>
        <end position="161"/>
    </location>
</feature>
<evidence type="ECO:0000256" key="3">
    <source>
        <dbReference type="ARBA" id="ARBA00022837"/>
    </source>
</evidence>
<dbReference type="PROSITE" id="PS00018">
    <property type="entry name" value="EF_HAND_1"/>
    <property type="match status" value="2"/>
</dbReference>
<feature type="domain" description="EF-hand" evidence="5">
    <location>
        <begin position="164"/>
        <end position="198"/>
    </location>
</feature>
<evidence type="ECO:0000256" key="4">
    <source>
        <dbReference type="SAM" id="SignalP"/>
    </source>
</evidence>
<dbReference type="OrthoDB" id="26525at2759"/>
<dbReference type="InterPro" id="IPR039647">
    <property type="entry name" value="EF_hand_pair_protein_CML-like"/>
</dbReference>
<dbReference type="Proteomes" id="UP000604825">
    <property type="component" value="Unassembled WGS sequence"/>
</dbReference>